<keyword evidence="3" id="KW-0812">Transmembrane</keyword>
<dbReference type="GO" id="GO:0052621">
    <property type="term" value="F:diguanylate cyclase activity"/>
    <property type="evidence" value="ECO:0007669"/>
    <property type="project" value="UniProtKB-EC"/>
</dbReference>
<dbReference type="InterPro" id="IPR029787">
    <property type="entry name" value="Nucleotide_cyclase"/>
</dbReference>
<organism evidence="5 6">
    <name type="scientific">Croceicoccus mobilis</name>
    <dbReference type="NCBI Taxonomy" id="1703339"/>
    <lineage>
        <taxon>Bacteria</taxon>
        <taxon>Pseudomonadati</taxon>
        <taxon>Pseudomonadota</taxon>
        <taxon>Alphaproteobacteria</taxon>
        <taxon>Sphingomonadales</taxon>
        <taxon>Erythrobacteraceae</taxon>
        <taxon>Croceicoccus</taxon>
    </lineage>
</organism>
<dbReference type="Proteomes" id="UP000612349">
    <property type="component" value="Unassembled WGS sequence"/>
</dbReference>
<comment type="catalytic activity">
    <reaction evidence="2">
        <text>2 GTP = 3',3'-c-di-GMP + 2 diphosphate</text>
        <dbReference type="Rhea" id="RHEA:24898"/>
        <dbReference type="ChEBI" id="CHEBI:33019"/>
        <dbReference type="ChEBI" id="CHEBI:37565"/>
        <dbReference type="ChEBI" id="CHEBI:58805"/>
        <dbReference type="EC" id="2.7.7.65"/>
    </reaction>
</comment>
<dbReference type="EC" id="2.7.7.65" evidence="1"/>
<feature type="transmembrane region" description="Helical" evidence="3">
    <location>
        <begin position="20"/>
        <end position="40"/>
    </location>
</feature>
<accession>A0A916Z6L6</accession>
<feature type="transmembrane region" description="Helical" evidence="3">
    <location>
        <begin position="46"/>
        <end position="71"/>
    </location>
</feature>
<evidence type="ECO:0000313" key="6">
    <source>
        <dbReference type="Proteomes" id="UP000612349"/>
    </source>
</evidence>
<dbReference type="InterPro" id="IPR050469">
    <property type="entry name" value="Diguanylate_Cyclase"/>
</dbReference>
<name>A0A916Z6L6_9SPHN</name>
<evidence type="ECO:0000256" key="3">
    <source>
        <dbReference type="SAM" id="Phobius"/>
    </source>
</evidence>
<evidence type="ECO:0000256" key="2">
    <source>
        <dbReference type="ARBA" id="ARBA00034247"/>
    </source>
</evidence>
<keyword evidence="6" id="KW-1185">Reference proteome</keyword>
<reference evidence="5" key="1">
    <citation type="journal article" date="2014" name="Int. J. Syst. Evol. Microbiol.">
        <title>Complete genome sequence of Corynebacterium casei LMG S-19264T (=DSM 44701T), isolated from a smear-ripened cheese.</title>
        <authorList>
            <consortium name="US DOE Joint Genome Institute (JGI-PGF)"/>
            <person name="Walter F."/>
            <person name="Albersmeier A."/>
            <person name="Kalinowski J."/>
            <person name="Ruckert C."/>
        </authorList>
    </citation>
    <scope>NUCLEOTIDE SEQUENCE</scope>
    <source>
        <strain evidence="5">CGMCC 1.15360</strain>
    </source>
</reference>
<sequence>MRFYNATRFIFPRHYGVRIFATCFLAVHIPLITYGGMAAIRAEIDWGIAIALLAATVAGSIFGIAALAGLLMPLRIATLRLQQLQQGQKVANVPTGGADMAGELLSSVALAVDATVSQLDRLREAALTDTLTGLRNRRGFEASVDQALIGGRSGTLALLDGDRFKQVNDRLGHAEGDKVLRGFARRIAEFLRATDISGRWGGDEFVVFFPGLDAGEASRVIERIRDALIERPDAVIDGNPVTFTYGLAPLEKRGKQALETAMDIADTHLYAVKETRAAAIVAAA</sequence>
<dbReference type="PROSITE" id="PS50887">
    <property type="entry name" value="GGDEF"/>
    <property type="match status" value="1"/>
</dbReference>
<comment type="caution">
    <text evidence="5">The sequence shown here is derived from an EMBL/GenBank/DDBJ whole genome shotgun (WGS) entry which is preliminary data.</text>
</comment>
<keyword evidence="3" id="KW-1133">Transmembrane helix</keyword>
<dbReference type="Pfam" id="PF00990">
    <property type="entry name" value="GGDEF"/>
    <property type="match status" value="1"/>
</dbReference>
<dbReference type="SUPFAM" id="SSF55073">
    <property type="entry name" value="Nucleotide cyclase"/>
    <property type="match status" value="1"/>
</dbReference>
<dbReference type="InterPro" id="IPR043128">
    <property type="entry name" value="Rev_trsase/Diguanyl_cyclase"/>
</dbReference>
<dbReference type="PANTHER" id="PTHR45138">
    <property type="entry name" value="REGULATORY COMPONENTS OF SENSORY TRANSDUCTION SYSTEM"/>
    <property type="match status" value="1"/>
</dbReference>
<dbReference type="CDD" id="cd01949">
    <property type="entry name" value="GGDEF"/>
    <property type="match status" value="1"/>
</dbReference>
<dbReference type="AlphaFoldDB" id="A0A916Z6L6"/>
<gene>
    <name evidence="5" type="ORF">GCM10010990_30390</name>
</gene>
<keyword evidence="3" id="KW-0472">Membrane</keyword>
<dbReference type="Gene3D" id="3.30.70.270">
    <property type="match status" value="1"/>
</dbReference>
<evidence type="ECO:0000259" key="4">
    <source>
        <dbReference type="PROSITE" id="PS50887"/>
    </source>
</evidence>
<dbReference type="RefSeq" id="WP_066768532.1">
    <property type="nucleotide sequence ID" value="NZ_BMIP01000007.1"/>
</dbReference>
<dbReference type="PANTHER" id="PTHR45138:SF9">
    <property type="entry name" value="DIGUANYLATE CYCLASE DGCM-RELATED"/>
    <property type="match status" value="1"/>
</dbReference>
<evidence type="ECO:0000256" key="1">
    <source>
        <dbReference type="ARBA" id="ARBA00012528"/>
    </source>
</evidence>
<proteinExistence type="predicted"/>
<feature type="domain" description="GGDEF" evidence="4">
    <location>
        <begin position="152"/>
        <end position="284"/>
    </location>
</feature>
<dbReference type="SMART" id="SM00267">
    <property type="entry name" value="GGDEF"/>
    <property type="match status" value="1"/>
</dbReference>
<dbReference type="InterPro" id="IPR000160">
    <property type="entry name" value="GGDEF_dom"/>
</dbReference>
<evidence type="ECO:0000313" key="5">
    <source>
        <dbReference type="EMBL" id="GGD78469.1"/>
    </source>
</evidence>
<reference evidence="5" key="2">
    <citation type="submission" date="2020-09" db="EMBL/GenBank/DDBJ databases">
        <authorList>
            <person name="Sun Q."/>
            <person name="Zhou Y."/>
        </authorList>
    </citation>
    <scope>NUCLEOTIDE SEQUENCE</scope>
    <source>
        <strain evidence="5">CGMCC 1.15360</strain>
    </source>
</reference>
<dbReference type="NCBIfam" id="TIGR00254">
    <property type="entry name" value="GGDEF"/>
    <property type="match status" value="1"/>
</dbReference>
<dbReference type="EMBL" id="BMIP01000007">
    <property type="protein sequence ID" value="GGD78469.1"/>
    <property type="molecule type" value="Genomic_DNA"/>
</dbReference>
<protein>
    <recommendedName>
        <fullName evidence="1">diguanylate cyclase</fullName>
        <ecNumber evidence="1">2.7.7.65</ecNumber>
    </recommendedName>
</protein>